<dbReference type="InParanoid" id="G7DVU2"/>
<dbReference type="AlphaFoldDB" id="G7DVU2"/>
<evidence type="ECO:0000256" key="1">
    <source>
        <dbReference type="SAM" id="MobiDB-lite"/>
    </source>
</evidence>
<sequence>MSAQEDRSAAIAPSSEAAEHDKGQKIVDNTGDPESARDRQEEDDEEFKKRADAGNKDKNVLQKANDYLAETTIGF</sequence>
<organism evidence="2 3">
    <name type="scientific">Mixia osmundae (strain CBS 9802 / IAM 14324 / JCM 22182 / KY 12970)</name>
    <dbReference type="NCBI Taxonomy" id="764103"/>
    <lineage>
        <taxon>Eukaryota</taxon>
        <taxon>Fungi</taxon>
        <taxon>Dikarya</taxon>
        <taxon>Basidiomycota</taxon>
        <taxon>Pucciniomycotina</taxon>
        <taxon>Mixiomycetes</taxon>
        <taxon>Mixiales</taxon>
        <taxon>Mixiaceae</taxon>
        <taxon>Mixia</taxon>
    </lineage>
</organism>
<dbReference type="EMBL" id="BABT02000046">
    <property type="protein sequence ID" value="GAA94702.1"/>
    <property type="molecule type" value="Genomic_DNA"/>
</dbReference>
<feature type="compositionally biased region" description="Basic and acidic residues" evidence="1">
    <location>
        <begin position="34"/>
        <end position="60"/>
    </location>
</feature>
<proteinExistence type="predicted"/>
<protein>
    <submittedName>
        <fullName evidence="2">Uncharacterized protein</fullName>
    </submittedName>
</protein>
<gene>
    <name evidence="2" type="primary">Mo01355</name>
    <name evidence="2" type="ORF">E5Q_01355</name>
</gene>
<keyword evidence="3" id="KW-1185">Reference proteome</keyword>
<reference evidence="2 3" key="1">
    <citation type="journal article" date="2011" name="J. Gen. Appl. Microbiol.">
        <title>Draft genome sequencing of the enigmatic basidiomycete Mixia osmundae.</title>
        <authorList>
            <person name="Nishida H."/>
            <person name="Nagatsuka Y."/>
            <person name="Sugiyama J."/>
        </authorList>
    </citation>
    <scope>NUCLEOTIDE SEQUENCE [LARGE SCALE GENOMIC DNA]</scope>
    <source>
        <strain evidence="3">CBS 9802 / IAM 14324 / JCM 22182 / KY 12970</strain>
    </source>
</reference>
<dbReference type="Proteomes" id="UP000009131">
    <property type="component" value="Unassembled WGS sequence"/>
</dbReference>
<feature type="region of interest" description="Disordered" evidence="1">
    <location>
        <begin position="1"/>
        <end position="60"/>
    </location>
</feature>
<reference evidence="2 3" key="2">
    <citation type="journal article" date="2012" name="Open Biol.">
        <title>Characteristics of nucleosomes and linker DNA regions on the genome of the basidiomycete Mixia osmundae revealed by mono- and dinucleosome mapping.</title>
        <authorList>
            <person name="Nishida H."/>
            <person name="Kondo S."/>
            <person name="Matsumoto T."/>
            <person name="Suzuki Y."/>
            <person name="Yoshikawa H."/>
            <person name="Taylor T.D."/>
            <person name="Sugiyama J."/>
        </authorList>
    </citation>
    <scope>NUCLEOTIDE SEQUENCE [LARGE SCALE GENOMIC DNA]</scope>
    <source>
        <strain evidence="3">CBS 9802 / IAM 14324 / JCM 22182 / KY 12970</strain>
    </source>
</reference>
<comment type="caution">
    <text evidence="2">The sequence shown here is derived from an EMBL/GenBank/DDBJ whole genome shotgun (WGS) entry which is preliminary data.</text>
</comment>
<dbReference type="HOGENOM" id="CLU_2671603_0_0_1"/>
<name>G7DVU2_MIXOS</name>
<accession>G7DVU2</accession>
<evidence type="ECO:0000313" key="2">
    <source>
        <dbReference type="EMBL" id="GAA94702.1"/>
    </source>
</evidence>
<evidence type="ECO:0000313" key="3">
    <source>
        <dbReference type="Proteomes" id="UP000009131"/>
    </source>
</evidence>